<evidence type="ECO:0000256" key="3">
    <source>
        <dbReference type="ARBA" id="ARBA00022475"/>
    </source>
</evidence>
<dbReference type="SUPFAM" id="SSF52540">
    <property type="entry name" value="P-loop containing nucleoside triphosphate hydrolases"/>
    <property type="match status" value="1"/>
</dbReference>
<dbReference type="PROSITE" id="PS50929">
    <property type="entry name" value="ABC_TM1F"/>
    <property type="match status" value="1"/>
</dbReference>
<dbReference type="InterPro" id="IPR027417">
    <property type="entry name" value="P-loop_NTPase"/>
</dbReference>
<feature type="domain" description="ABC transporter" evidence="11">
    <location>
        <begin position="356"/>
        <end position="589"/>
    </location>
</feature>
<dbReference type="Pfam" id="PF00005">
    <property type="entry name" value="ABC_tran"/>
    <property type="match status" value="1"/>
</dbReference>
<dbReference type="SUPFAM" id="SSF90123">
    <property type="entry name" value="ABC transporter transmembrane region"/>
    <property type="match status" value="1"/>
</dbReference>
<feature type="transmembrane region" description="Helical" evidence="10">
    <location>
        <begin position="236"/>
        <end position="260"/>
    </location>
</feature>
<dbReference type="InterPro" id="IPR003593">
    <property type="entry name" value="AAA+_ATPase"/>
</dbReference>
<dbReference type="Pfam" id="PF00664">
    <property type="entry name" value="ABC_membrane"/>
    <property type="match status" value="1"/>
</dbReference>
<dbReference type="PROSITE" id="PS00211">
    <property type="entry name" value="ABC_TRANSPORTER_1"/>
    <property type="match status" value="1"/>
</dbReference>
<gene>
    <name evidence="13" type="ORF">SAMN05444920_12616</name>
</gene>
<dbReference type="InterPro" id="IPR036640">
    <property type="entry name" value="ABC1_TM_sf"/>
</dbReference>
<evidence type="ECO:0000259" key="12">
    <source>
        <dbReference type="PROSITE" id="PS50929"/>
    </source>
</evidence>
<reference evidence="13 14" key="1">
    <citation type="submission" date="2016-10" db="EMBL/GenBank/DDBJ databases">
        <authorList>
            <person name="de Groot N.N."/>
        </authorList>
    </citation>
    <scope>NUCLEOTIDE SEQUENCE [LARGE SCALE GENOMIC DNA]</scope>
    <source>
        <strain evidence="13 14">CGMCC 4.7037</strain>
    </source>
</reference>
<accession>A0A1H6EWX6</accession>
<dbReference type="GO" id="GO:0016887">
    <property type="term" value="F:ATP hydrolysis activity"/>
    <property type="evidence" value="ECO:0007669"/>
    <property type="project" value="InterPro"/>
</dbReference>
<feature type="domain" description="ABC transmembrane type-1" evidence="12">
    <location>
        <begin position="18"/>
        <end position="294"/>
    </location>
</feature>
<evidence type="ECO:0000256" key="2">
    <source>
        <dbReference type="ARBA" id="ARBA00022448"/>
    </source>
</evidence>
<comment type="similarity">
    <text evidence="9">Belongs to the ABC transporter superfamily. Lipid exporter (TC 3.A.1.106) family.</text>
</comment>
<dbReference type="GO" id="GO:0005886">
    <property type="term" value="C:plasma membrane"/>
    <property type="evidence" value="ECO:0007669"/>
    <property type="project" value="UniProtKB-SubCell"/>
</dbReference>
<keyword evidence="4 10" id="KW-0812">Transmembrane</keyword>
<evidence type="ECO:0000313" key="13">
    <source>
        <dbReference type="EMBL" id="SEH02358.1"/>
    </source>
</evidence>
<proteinExistence type="inferred from homology"/>
<sequence>MTRDFARFLRRFAGRISLLLILIVVQSALSIIPILIGQLVIDEGVLAGDAARLTQLGMFLVAVACMHSVTAFAERAFAARIGEDMVLRLRLDLYDHLRQQSVGFFNSAKTGAIASRVHGDVTGVQRLISGTLPSVVSAAVTLLSAGIALIILEWRLAVAVLVAVPLVYGVTAWISRALKIVTRKKLTANATLVSRVVERFSAAGVETIQQYGCAQLERAAFNVDAMRIRDLAVRQVMLGAGLSAALTLTMGVATAGAYVVTGLWTISGTVSMGTMVAMVALLARLYSPVVTLSGIKVDLVAALVSLNRVQEVLNFKPHIMDRPDARKLPPGQGASVVFSNVSFEYPSSTGLSIPSLMGEKLDKQAPRGPTLDRFDLTVEPGMTVGVVGLSGAGKSTLARLLVRSWEATSGRVLVGGMDVRRLTLESLRSTICVVSQAPFLFNDSIRANLLMAKPDADEDELVSVCRDAQIWSVIEAAPDGLETIVGDGGLQMSGGERQRISIARLLLRDPRVVVLDEATSHLDNATENALQQSLQPYLKQRTCLIIAHRLATVRHADLIVVMEGGSLVEKGCHNDLIEAGGLYTRLSRSIPRYPHES</sequence>
<keyword evidence="6 13" id="KW-0067">ATP-binding</keyword>
<evidence type="ECO:0000256" key="6">
    <source>
        <dbReference type="ARBA" id="ARBA00022840"/>
    </source>
</evidence>
<dbReference type="InterPro" id="IPR039421">
    <property type="entry name" value="Type_1_exporter"/>
</dbReference>
<evidence type="ECO:0000256" key="9">
    <source>
        <dbReference type="ARBA" id="ARBA00061644"/>
    </source>
</evidence>
<evidence type="ECO:0000256" key="10">
    <source>
        <dbReference type="SAM" id="Phobius"/>
    </source>
</evidence>
<name>A0A1H6EWX6_9ACTN</name>
<feature type="transmembrane region" description="Helical" evidence="10">
    <location>
        <begin position="157"/>
        <end position="175"/>
    </location>
</feature>
<evidence type="ECO:0000256" key="5">
    <source>
        <dbReference type="ARBA" id="ARBA00022741"/>
    </source>
</evidence>
<keyword evidence="2" id="KW-0813">Transport</keyword>
<feature type="transmembrane region" description="Helical" evidence="10">
    <location>
        <begin position="12"/>
        <end position="36"/>
    </location>
</feature>
<keyword evidence="14" id="KW-1185">Reference proteome</keyword>
<feature type="transmembrane region" description="Helical" evidence="10">
    <location>
        <begin position="132"/>
        <end position="151"/>
    </location>
</feature>
<dbReference type="AlphaFoldDB" id="A0A1H6EWX6"/>
<comment type="subcellular location">
    <subcellularLocation>
        <location evidence="1">Cell membrane</location>
        <topology evidence="1">Multi-pass membrane protein</topology>
    </subcellularLocation>
</comment>
<keyword evidence="7 10" id="KW-1133">Transmembrane helix</keyword>
<keyword evidence="5" id="KW-0547">Nucleotide-binding</keyword>
<dbReference type="EMBL" id="FNVT01000026">
    <property type="protein sequence ID" value="SEH02358.1"/>
    <property type="molecule type" value="Genomic_DNA"/>
</dbReference>
<dbReference type="PANTHER" id="PTHR43394:SF1">
    <property type="entry name" value="ATP-BINDING CASSETTE SUB-FAMILY B MEMBER 10, MITOCHONDRIAL"/>
    <property type="match status" value="1"/>
</dbReference>
<dbReference type="Gene3D" id="3.40.50.300">
    <property type="entry name" value="P-loop containing nucleotide triphosphate hydrolases"/>
    <property type="match status" value="1"/>
</dbReference>
<dbReference type="RefSeq" id="WP_103963409.1">
    <property type="nucleotide sequence ID" value="NZ_FNVT01000026.1"/>
</dbReference>
<organism evidence="13 14">
    <name type="scientific">Nonomuraea solani</name>
    <dbReference type="NCBI Taxonomy" id="1144553"/>
    <lineage>
        <taxon>Bacteria</taxon>
        <taxon>Bacillati</taxon>
        <taxon>Actinomycetota</taxon>
        <taxon>Actinomycetes</taxon>
        <taxon>Streptosporangiales</taxon>
        <taxon>Streptosporangiaceae</taxon>
        <taxon>Nonomuraea</taxon>
    </lineage>
</organism>
<dbReference type="Proteomes" id="UP000236732">
    <property type="component" value="Unassembled WGS sequence"/>
</dbReference>
<evidence type="ECO:0000256" key="4">
    <source>
        <dbReference type="ARBA" id="ARBA00022692"/>
    </source>
</evidence>
<keyword evidence="3" id="KW-1003">Cell membrane</keyword>
<feature type="transmembrane region" description="Helical" evidence="10">
    <location>
        <begin position="266"/>
        <end position="286"/>
    </location>
</feature>
<dbReference type="FunFam" id="3.40.50.300:FF:000299">
    <property type="entry name" value="ABC transporter ATP-binding protein/permease"/>
    <property type="match status" value="1"/>
</dbReference>
<dbReference type="InterPro" id="IPR017871">
    <property type="entry name" value="ABC_transporter-like_CS"/>
</dbReference>
<dbReference type="GO" id="GO:0015421">
    <property type="term" value="F:ABC-type oligopeptide transporter activity"/>
    <property type="evidence" value="ECO:0007669"/>
    <property type="project" value="TreeGrafter"/>
</dbReference>
<protein>
    <submittedName>
        <fullName evidence="13">ATP-binding cassette, subfamily B</fullName>
    </submittedName>
</protein>
<keyword evidence="8 10" id="KW-0472">Membrane</keyword>
<dbReference type="OrthoDB" id="9806127at2"/>
<evidence type="ECO:0000256" key="8">
    <source>
        <dbReference type="ARBA" id="ARBA00023136"/>
    </source>
</evidence>
<dbReference type="PROSITE" id="PS50893">
    <property type="entry name" value="ABC_TRANSPORTER_2"/>
    <property type="match status" value="1"/>
</dbReference>
<feature type="transmembrane region" description="Helical" evidence="10">
    <location>
        <begin position="56"/>
        <end position="78"/>
    </location>
</feature>
<evidence type="ECO:0000256" key="1">
    <source>
        <dbReference type="ARBA" id="ARBA00004651"/>
    </source>
</evidence>
<evidence type="ECO:0000259" key="11">
    <source>
        <dbReference type="PROSITE" id="PS50893"/>
    </source>
</evidence>
<dbReference type="Gene3D" id="1.20.1560.10">
    <property type="entry name" value="ABC transporter type 1, transmembrane domain"/>
    <property type="match status" value="1"/>
</dbReference>
<evidence type="ECO:0000256" key="7">
    <source>
        <dbReference type="ARBA" id="ARBA00022989"/>
    </source>
</evidence>
<evidence type="ECO:0000313" key="14">
    <source>
        <dbReference type="Proteomes" id="UP000236732"/>
    </source>
</evidence>
<dbReference type="InterPro" id="IPR011527">
    <property type="entry name" value="ABC1_TM_dom"/>
</dbReference>
<dbReference type="PANTHER" id="PTHR43394">
    <property type="entry name" value="ATP-DEPENDENT PERMEASE MDL1, MITOCHONDRIAL"/>
    <property type="match status" value="1"/>
</dbReference>
<dbReference type="SMART" id="SM00382">
    <property type="entry name" value="AAA"/>
    <property type="match status" value="1"/>
</dbReference>
<dbReference type="InterPro" id="IPR003439">
    <property type="entry name" value="ABC_transporter-like_ATP-bd"/>
</dbReference>
<dbReference type="GO" id="GO:0005524">
    <property type="term" value="F:ATP binding"/>
    <property type="evidence" value="ECO:0007669"/>
    <property type="project" value="UniProtKB-KW"/>
</dbReference>